<dbReference type="Proteomes" id="UP000005824">
    <property type="component" value="Unassembled WGS sequence"/>
</dbReference>
<dbReference type="EMBL" id="ABVL01000011">
    <property type="protein sequence ID" value="EDY18670.1"/>
    <property type="molecule type" value="Genomic_DNA"/>
</dbReference>
<evidence type="ECO:0000313" key="2">
    <source>
        <dbReference type="EMBL" id="EDY18670.1"/>
    </source>
</evidence>
<dbReference type="InterPro" id="IPR008391">
    <property type="entry name" value="AXE1_dom"/>
</dbReference>
<evidence type="ECO:0000259" key="1">
    <source>
        <dbReference type="Pfam" id="PF05448"/>
    </source>
</evidence>
<name>B4D469_9BACT</name>
<dbReference type="InParanoid" id="B4D469"/>
<feature type="domain" description="Acetyl xylan esterase" evidence="1">
    <location>
        <begin position="76"/>
        <end position="221"/>
    </location>
</feature>
<keyword evidence="2" id="KW-0378">Hydrolase</keyword>
<dbReference type="PANTHER" id="PTHR22946">
    <property type="entry name" value="DIENELACTONE HYDROLASE DOMAIN-CONTAINING PROTEIN-RELATED"/>
    <property type="match status" value="1"/>
</dbReference>
<dbReference type="STRING" id="497964.CfE428DRAFT_3707"/>
<organism evidence="2 3">
    <name type="scientific">Chthoniobacter flavus Ellin428</name>
    <dbReference type="NCBI Taxonomy" id="497964"/>
    <lineage>
        <taxon>Bacteria</taxon>
        <taxon>Pseudomonadati</taxon>
        <taxon>Verrucomicrobiota</taxon>
        <taxon>Spartobacteria</taxon>
        <taxon>Chthoniobacterales</taxon>
        <taxon>Chthoniobacteraceae</taxon>
        <taxon>Chthoniobacter</taxon>
    </lineage>
</organism>
<evidence type="ECO:0000313" key="3">
    <source>
        <dbReference type="Proteomes" id="UP000005824"/>
    </source>
</evidence>
<accession>B4D469</accession>
<gene>
    <name evidence="2" type="ORF">CfE428DRAFT_3707</name>
</gene>
<comment type="caution">
    <text evidence="2">The sequence shown here is derived from an EMBL/GenBank/DDBJ whole genome shotgun (WGS) entry which is preliminary data.</text>
</comment>
<dbReference type="Pfam" id="PF05448">
    <property type="entry name" value="AXE1"/>
    <property type="match status" value="1"/>
</dbReference>
<proteinExistence type="predicted"/>
<keyword evidence="3" id="KW-1185">Reference proteome</keyword>
<sequence length="464" mass="50799" precursor="true">MYKNPRIGGFPRDRRLCYFAPAMRFHAFVVLASLVLCLSLPLRAAESSVDPFAPYLTGRPPEILRDVPDNSPPPEGVSVRRVVFRSRENAEIFAVIVTPKTAGPHPGMLVLHGGGGSAEIDKAIAWGQRGYVAVAPDLPGIANPQKLTETKGRWNTMKYGEGRYVASPDATASLLFDAVLSAMQSLYLLRVQPDVDTKRIGVVGISWGGYMTTMVCGLAGDQVRAGFAIFGCGFYELTSQQPTLLKMPLEERERWLRDLDAGRRAPGIKAVFFTAGAANDFFFWPPAVQATLDAIPGTKNHLFAPNANHKVPLPGGTVFPKASSDPFVPTPFQPFPTPSGSKANWLAMEVPYFDYYLNGKGQPLPVVTVEKENNPLSARFDIASPRPIAKVEVYWSLPGDWMKRNWQALPISKLSDDRFEVSFPTEAAEGADWFVVASDDRPVTVSSDFMHIGKPAKTPEHPAP</sequence>
<dbReference type="InterPro" id="IPR050261">
    <property type="entry name" value="FrsA_esterase"/>
</dbReference>
<dbReference type="SUPFAM" id="SSF53474">
    <property type="entry name" value="alpha/beta-Hydrolases"/>
    <property type="match status" value="1"/>
</dbReference>
<dbReference type="PANTHER" id="PTHR22946:SF0">
    <property type="entry name" value="DIENELACTONE HYDROLASE DOMAIN-CONTAINING PROTEIN"/>
    <property type="match status" value="1"/>
</dbReference>
<dbReference type="AlphaFoldDB" id="B4D469"/>
<reference evidence="2 3" key="1">
    <citation type="journal article" date="2011" name="J. Bacteriol.">
        <title>Genome sequence of Chthoniobacter flavus Ellin428, an aerobic heterotrophic soil bacterium.</title>
        <authorList>
            <person name="Kant R."/>
            <person name="van Passel M.W."/>
            <person name="Palva A."/>
            <person name="Lucas S."/>
            <person name="Lapidus A."/>
            <person name="Glavina Del Rio T."/>
            <person name="Dalin E."/>
            <person name="Tice H."/>
            <person name="Bruce D."/>
            <person name="Goodwin L."/>
            <person name="Pitluck S."/>
            <person name="Larimer F.W."/>
            <person name="Land M.L."/>
            <person name="Hauser L."/>
            <person name="Sangwan P."/>
            <person name="de Vos W.M."/>
            <person name="Janssen P.H."/>
            <person name="Smidt H."/>
        </authorList>
    </citation>
    <scope>NUCLEOTIDE SEQUENCE [LARGE SCALE GENOMIC DNA]</scope>
    <source>
        <strain evidence="2 3">Ellin428</strain>
    </source>
</reference>
<dbReference type="GO" id="GO:0016787">
    <property type="term" value="F:hydrolase activity"/>
    <property type="evidence" value="ECO:0007669"/>
    <property type="project" value="UniProtKB-KW"/>
</dbReference>
<dbReference type="InterPro" id="IPR029058">
    <property type="entry name" value="AB_hydrolase_fold"/>
</dbReference>
<dbReference type="eggNOG" id="COG1506">
    <property type="taxonomic scope" value="Bacteria"/>
</dbReference>
<dbReference type="Gene3D" id="3.40.50.1820">
    <property type="entry name" value="alpha/beta hydrolase"/>
    <property type="match status" value="1"/>
</dbReference>
<protein>
    <submittedName>
        <fullName evidence="2">Dienelactone hydrolase-like protein</fullName>
    </submittedName>
</protein>